<protein>
    <submittedName>
        <fullName evidence="1">Uncharacterized protein</fullName>
    </submittedName>
</protein>
<reference evidence="1" key="1">
    <citation type="submission" date="2019-11" db="EMBL/GenBank/DDBJ databases">
        <authorList>
            <person name="Feng L."/>
        </authorList>
    </citation>
    <scope>NUCLEOTIDE SEQUENCE</scope>
    <source>
        <strain evidence="1">BfaecisLFYP10</strain>
    </source>
</reference>
<sequence length="149" mass="17032">MAKITQKQVNDINSKCKNGFTFYIQGHVEAGRKQLVKSIMLKEDEKMVEAELYWAEEIVRPQNPNGGNVPHRTGNFFPGLRVSVWRKSKHSEAWISGGFGNKHEFKEHPSTKKMTNKLCEVSELVTDELICSLLPEPECQEFKAIVNLK</sequence>
<organism evidence="1">
    <name type="scientific">Bacteroides faecis</name>
    <dbReference type="NCBI Taxonomy" id="674529"/>
    <lineage>
        <taxon>Bacteria</taxon>
        <taxon>Pseudomonadati</taxon>
        <taxon>Bacteroidota</taxon>
        <taxon>Bacteroidia</taxon>
        <taxon>Bacteroidales</taxon>
        <taxon>Bacteroidaceae</taxon>
        <taxon>Bacteroides</taxon>
    </lineage>
</organism>
<evidence type="ECO:0000313" key="1">
    <source>
        <dbReference type="EMBL" id="VYT25805.1"/>
    </source>
</evidence>
<accession>A0A6N2V555</accession>
<dbReference type="AlphaFoldDB" id="A0A6N2V555"/>
<dbReference type="EMBL" id="CACRSZ010000049">
    <property type="protein sequence ID" value="VYT25805.1"/>
    <property type="molecule type" value="Genomic_DNA"/>
</dbReference>
<name>A0A6N2V555_9BACE</name>
<gene>
    <name evidence="1" type="ORF">BFLFYP10_02041</name>
</gene>
<proteinExistence type="predicted"/>
<dbReference type="RefSeq" id="WP_156729919.1">
    <property type="nucleotide sequence ID" value="NZ_CACRSZ010000049.1"/>
</dbReference>